<dbReference type="InterPro" id="IPR051490">
    <property type="entry name" value="THEM6_lcsJ_thioesterase"/>
</dbReference>
<dbReference type="PANTHER" id="PTHR12475">
    <property type="match status" value="1"/>
</dbReference>
<evidence type="ECO:0008006" key="3">
    <source>
        <dbReference type="Google" id="ProtNLM"/>
    </source>
</evidence>
<evidence type="ECO:0000313" key="1">
    <source>
        <dbReference type="EMBL" id="GGN77488.1"/>
    </source>
</evidence>
<dbReference type="InterPro" id="IPR029069">
    <property type="entry name" value="HotDog_dom_sf"/>
</dbReference>
<protein>
    <recommendedName>
        <fullName evidence="3">Acyl-CoA thioesterase FadM</fullName>
    </recommendedName>
</protein>
<sequence>MPGREARCGRIDAVNMWLQWLMAMTVKSTGKPALAIDEVARTPFRVLPTDIDLLGHMNNGRYPSYMDLARVDMTVRTGMQAALEAEGIYAVVGQSSMVYRRSLDLWQRFDIETAVLGADERAVYLVQRFVVDGEVYARGVVQGRFIQKGVGTIRVARLVEVLEAAGIEVRLPELDERVADWARLNALPPTRAAAPSDWAGRTPR</sequence>
<dbReference type="Pfam" id="PF13279">
    <property type="entry name" value="4HBT_2"/>
    <property type="match status" value="1"/>
</dbReference>
<dbReference type="Proteomes" id="UP000626982">
    <property type="component" value="Unassembled WGS sequence"/>
</dbReference>
<dbReference type="Gene3D" id="3.10.129.10">
    <property type="entry name" value="Hotdog Thioesterase"/>
    <property type="match status" value="1"/>
</dbReference>
<comment type="caution">
    <text evidence="1">The sequence shown here is derived from an EMBL/GenBank/DDBJ whole genome shotgun (WGS) entry which is preliminary data.</text>
</comment>
<organism evidence="1 2">
    <name type="scientific">Agrococcus terreus</name>
    <dbReference type="NCBI Taxonomy" id="574649"/>
    <lineage>
        <taxon>Bacteria</taxon>
        <taxon>Bacillati</taxon>
        <taxon>Actinomycetota</taxon>
        <taxon>Actinomycetes</taxon>
        <taxon>Micrococcales</taxon>
        <taxon>Microbacteriaceae</taxon>
        <taxon>Agrococcus</taxon>
    </lineage>
</organism>
<dbReference type="RefSeq" id="WP_344723215.1">
    <property type="nucleotide sequence ID" value="NZ_BAABBD010000001.1"/>
</dbReference>
<keyword evidence="2" id="KW-1185">Reference proteome</keyword>
<proteinExistence type="predicted"/>
<dbReference type="PANTHER" id="PTHR12475:SF4">
    <property type="entry name" value="PROTEIN THEM6"/>
    <property type="match status" value="1"/>
</dbReference>
<dbReference type="EMBL" id="BMLM01000001">
    <property type="protein sequence ID" value="GGN77488.1"/>
    <property type="molecule type" value="Genomic_DNA"/>
</dbReference>
<gene>
    <name evidence="1" type="ORF">GCM10010968_02120</name>
</gene>
<reference evidence="2" key="1">
    <citation type="journal article" date="2019" name="Int. J. Syst. Evol. Microbiol.">
        <title>The Global Catalogue of Microorganisms (GCM) 10K type strain sequencing project: providing services to taxonomists for standard genome sequencing and annotation.</title>
        <authorList>
            <consortium name="The Broad Institute Genomics Platform"/>
            <consortium name="The Broad Institute Genome Sequencing Center for Infectious Disease"/>
            <person name="Wu L."/>
            <person name="Ma J."/>
        </authorList>
    </citation>
    <scope>NUCLEOTIDE SEQUENCE [LARGE SCALE GENOMIC DNA]</scope>
    <source>
        <strain evidence="2">CGMCC 1.6960</strain>
    </source>
</reference>
<name>A0ABQ2KAW7_9MICO</name>
<accession>A0ABQ2KAW7</accession>
<dbReference type="SUPFAM" id="SSF54637">
    <property type="entry name" value="Thioesterase/thiol ester dehydrase-isomerase"/>
    <property type="match status" value="1"/>
</dbReference>
<evidence type="ECO:0000313" key="2">
    <source>
        <dbReference type="Proteomes" id="UP000626982"/>
    </source>
</evidence>
<dbReference type="CDD" id="cd00586">
    <property type="entry name" value="4HBT"/>
    <property type="match status" value="1"/>
</dbReference>